<protein>
    <submittedName>
        <fullName evidence="2">Myelin protein zero-like 2b</fullName>
    </submittedName>
</protein>
<dbReference type="AlphaFoldDB" id="A0A1A8P2S5"/>
<reference evidence="2" key="1">
    <citation type="submission" date="2016-05" db="EMBL/GenBank/DDBJ databases">
        <authorList>
            <person name="Lavstsen T."/>
            <person name="Jespersen J.S."/>
        </authorList>
    </citation>
    <scope>NUCLEOTIDE SEQUENCE</scope>
    <source>
        <tissue evidence="2">Brain</tissue>
    </source>
</reference>
<dbReference type="EMBL" id="HAEH01005004">
    <property type="protein sequence ID" value="SBR75394.1"/>
    <property type="molecule type" value="Transcribed_RNA"/>
</dbReference>
<feature type="region of interest" description="Disordered" evidence="1">
    <location>
        <begin position="35"/>
        <end position="71"/>
    </location>
</feature>
<organism evidence="2">
    <name type="scientific">Nothobranchius rachovii</name>
    <name type="common">bluefin notho</name>
    <dbReference type="NCBI Taxonomy" id="451742"/>
    <lineage>
        <taxon>Eukaryota</taxon>
        <taxon>Metazoa</taxon>
        <taxon>Chordata</taxon>
        <taxon>Craniata</taxon>
        <taxon>Vertebrata</taxon>
        <taxon>Euteleostomi</taxon>
        <taxon>Actinopterygii</taxon>
        <taxon>Neopterygii</taxon>
        <taxon>Teleostei</taxon>
        <taxon>Neoteleostei</taxon>
        <taxon>Acanthomorphata</taxon>
        <taxon>Ovalentaria</taxon>
        <taxon>Atherinomorphae</taxon>
        <taxon>Cyprinodontiformes</taxon>
        <taxon>Nothobranchiidae</taxon>
        <taxon>Nothobranchius</taxon>
    </lineage>
</organism>
<evidence type="ECO:0000313" key="2">
    <source>
        <dbReference type="EMBL" id="SBR75394.1"/>
    </source>
</evidence>
<feature type="compositionally biased region" description="Basic and acidic residues" evidence="1">
    <location>
        <begin position="62"/>
        <end position="71"/>
    </location>
</feature>
<feature type="compositionally biased region" description="Acidic residues" evidence="1">
    <location>
        <begin position="42"/>
        <end position="61"/>
    </location>
</feature>
<sequence length="71" mass="7592">MSTVGLSHCLCRCLCETMLCFSSPADMALLTVVKKEKAVPSSDDEPEPSSGGDEEEEEDALGDEHNFGDVV</sequence>
<accession>A0A1A8P2S5</accession>
<reference evidence="2" key="2">
    <citation type="submission" date="2016-06" db="EMBL/GenBank/DDBJ databases">
        <title>The genome of a short-lived fish provides insights into sex chromosome evolution and the genetic control of aging.</title>
        <authorList>
            <person name="Reichwald K."/>
            <person name="Felder M."/>
            <person name="Petzold A."/>
            <person name="Koch P."/>
            <person name="Groth M."/>
            <person name="Platzer M."/>
        </authorList>
    </citation>
    <scope>NUCLEOTIDE SEQUENCE</scope>
    <source>
        <tissue evidence="2">Brain</tissue>
    </source>
</reference>
<proteinExistence type="predicted"/>
<evidence type="ECO:0000256" key="1">
    <source>
        <dbReference type="SAM" id="MobiDB-lite"/>
    </source>
</evidence>
<gene>
    <name evidence="2" type="primary">MPZL2B</name>
</gene>
<name>A0A1A8P2S5_9TELE</name>